<dbReference type="Proteomes" id="UP001165460">
    <property type="component" value="Unassembled WGS sequence"/>
</dbReference>
<gene>
    <name evidence="1" type="ORF">MMF97_10255</name>
</gene>
<organism evidence="1 2">
    <name type="scientific">Pedobacter montanisoli</name>
    <dbReference type="NCBI Taxonomy" id="2923277"/>
    <lineage>
        <taxon>Bacteria</taxon>
        <taxon>Pseudomonadati</taxon>
        <taxon>Bacteroidota</taxon>
        <taxon>Sphingobacteriia</taxon>
        <taxon>Sphingobacteriales</taxon>
        <taxon>Sphingobacteriaceae</taxon>
        <taxon>Pedobacter</taxon>
    </lineage>
</organism>
<evidence type="ECO:0000313" key="1">
    <source>
        <dbReference type="EMBL" id="MCJ0743094.1"/>
    </source>
</evidence>
<keyword evidence="2" id="KW-1185">Reference proteome</keyword>
<proteinExistence type="predicted"/>
<protein>
    <submittedName>
        <fullName evidence="1">Uncharacterized protein</fullName>
    </submittedName>
</protein>
<evidence type="ECO:0000313" key="2">
    <source>
        <dbReference type="Proteomes" id="UP001165460"/>
    </source>
</evidence>
<comment type="caution">
    <text evidence="1">The sequence shown here is derived from an EMBL/GenBank/DDBJ whole genome shotgun (WGS) entry which is preliminary data.</text>
</comment>
<dbReference type="EMBL" id="JALGBH010000002">
    <property type="protein sequence ID" value="MCJ0743094.1"/>
    <property type="molecule type" value="Genomic_DNA"/>
</dbReference>
<dbReference type="RefSeq" id="WP_243362144.1">
    <property type="nucleotide sequence ID" value="NZ_JALGBH010000002.1"/>
</dbReference>
<name>A0ABS9ZXN9_9SPHI</name>
<reference evidence="1" key="1">
    <citation type="submission" date="2022-03" db="EMBL/GenBank/DDBJ databases">
        <authorList>
            <person name="Woo C.Y."/>
        </authorList>
    </citation>
    <scope>NUCLEOTIDE SEQUENCE</scope>
    <source>
        <strain evidence="1">CYS-01</strain>
    </source>
</reference>
<sequence length="83" mass="9805">MPFLILGNKKNAMNTSSIEITDKEYCIKLSREAFDLSLIRQLIKRIQAEELFFKKSYEEDDSDIISKAHESHFDENFDRLCDK</sequence>
<accession>A0ABS9ZXN9</accession>